<accession>A0A813BZZ6</accession>
<organism evidence="3 4">
    <name type="scientific">Symbiodinium necroappetens</name>
    <dbReference type="NCBI Taxonomy" id="1628268"/>
    <lineage>
        <taxon>Eukaryota</taxon>
        <taxon>Sar</taxon>
        <taxon>Alveolata</taxon>
        <taxon>Dinophyceae</taxon>
        <taxon>Suessiales</taxon>
        <taxon>Symbiodiniaceae</taxon>
        <taxon>Symbiodinium</taxon>
    </lineage>
</organism>
<dbReference type="GO" id="GO:0070042">
    <property type="term" value="F:rRNA (uridine-N3-)-methyltransferase activity"/>
    <property type="evidence" value="ECO:0007669"/>
    <property type="project" value="InterPro"/>
</dbReference>
<dbReference type="Pfam" id="PF10354">
    <property type="entry name" value="BMT5-like"/>
    <property type="match status" value="1"/>
</dbReference>
<name>A0A813BZZ6_9DINO</name>
<dbReference type="GO" id="GO:0070475">
    <property type="term" value="P:rRNA base methylation"/>
    <property type="evidence" value="ECO:0007669"/>
    <property type="project" value="InterPro"/>
</dbReference>
<proteinExistence type="predicted"/>
<evidence type="ECO:0000313" key="3">
    <source>
        <dbReference type="EMBL" id="CAE7936926.1"/>
    </source>
</evidence>
<evidence type="ECO:0000259" key="2">
    <source>
        <dbReference type="Pfam" id="PF10354"/>
    </source>
</evidence>
<dbReference type="Proteomes" id="UP000601435">
    <property type="component" value="Unassembled WGS sequence"/>
</dbReference>
<evidence type="ECO:0000256" key="1">
    <source>
        <dbReference type="SAM" id="MobiDB-lite"/>
    </source>
</evidence>
<dbReference type="AlphaFoldDB" id="A0A813BZZ6"/>
<keyword evidence="4" id="KW-1185">Reference proteome</keyword>
<gene>
    <name evidence="3" type="primary">Ranbp2</name>
    <name evidence="3" type="ORF">SNEC2469_LOCUS32823</name>
</gene>
<dbReference type="InterPro" id="IPR019446">
    <property type="entry name" value="BMT5-like"/>
</dbReference>
<feature type="domain" description="25S rRNA (uridine-N(3))-methyltransferase BMT5-like" evidence="2">
    <location>
        <begin position="323"/>
        <end position="489"/>
    </location>
</feature>
<sequence>MSSESGVDVAAVQEYHDGDLEKALEESEVVDGVQAAEDGNAVEELLLAEAALAEDPELAEALVEAAEADGELQAELQELPEEQLELEEEVLAELGVEEGQEAVVVDDDEDEDNEGVQDHLMDAVEGTLRLKRLLSQDDEAPEEALNGKKRRTKKDSATPAADEARIQQLLTRWGLLQDKVTRHVLETLTPDELKLLDDSYVPDKFNQMRGPGELIICQIAAIKERVGPGGGSADSVLSFRHRWKMNVDEEAMLRRMTHKELRYVMQEFNGDTSLEDFLPQASASVVDESITEGTLPDEPGVHVISRFNRLELIDPLADAAVFGDANLSFALMLAKHREALGHVGRVIATTFETLECLRERYQEIDSTIKTLEDLCSEVYHGVDCTRIAVDSRFHGMEGSLGAVYYNFPHAGAVSGFFDGHPCVNWRHENLMRLFFRALRSFMKPGGLVKVSSSKGAVGVRWFYITESAQENEFIHIETMPFREWHLHRYGRSYGDKRDVHRRPGQGEGYNVQRAEADMVYTFKYAPSGESLPPQSIRMPPKFGVLKSCPDGPFRTLLGEARERHATALYKRFVTECSGTHVG</sequence>
<comment type="caution">
    <text evidence="3">The sequence shown here is derived from an EMBL/GenBank/DDBJ whole genome shotgun (WGS) entry which is preliminary data.</text>
</comment>
<protein>
    <submittedName>
        <fullName evidence="3">Ranbp2 protein</fullName>
    </submittedName>
</protein>
<dbReference type="EMBL" id="CAJNJA010084319">
    <property type="protein sequence ID" value="CAE7936926.1"/>
    <property type="molecule type" value="Genomic_DNA"/>
</dbReference>
<evidence type="ECO:0000313" key="4">
    <source>
        <dbReference type="Proteomes" id="UP000601435"/>
    </source>
</evidence>
<dbReference type="OrthoDB" id="428311at2759"/>
<reference evidence="3" key="1">
    <citation type="submission" date="2021-02" db="EMBL/GenBank/DDBJ databases">
        <authorList>
            <person name="Dougan E. K."/>
            <person name="Rhodes N."/>
            <person name="Thang M."/>
            <person name="Chan C."/>
        </authorList>
    </citation>
    <scope>NUCLEOTIDE SEQUENCE</scope>
</reference>
<feature type="region of interest" description="Disordered" evidence="1">
    <location>
        <begin position="133"/>
        <end position="161"/>
    </location>
</feature>